<accession>A0ABR9PFP2</accession>
<proteinExistence type="predicted"/>
<protein>
    <recommendedName>
        <fullName evidence="5">Lipoprotein</fullName>
    </recommendedName>
</protein>
<organism evidence="3 4">
    <name type="scientific">Corallococcus soli</name>
    <dbReference type="NCBI Taxonomy" id="2710757"/>
    <lineage>
        <taxon>Bacteria</taxon>
        <taxon>Pseudomonadati</taxon>
        <taxon>Myxococcota</taxon>
        <taxon>Myxococcia</taxon>
        <taxon>Myxococcales</taxon>
        <taxon>Cystobacterineae</taxon>
        <taxon>Myxococcaceae</taxon>
        <taxon>Corallococcus</taxon>
    </lineage>
</organism>
<evidence type="ECO:0000313" key="3">
    <source>
        <dbReference type="EMBL" id="MBE4746722.1"/>
    </source>
</evidence>
<comment type="caution">
    <text evidence="3">The sequence shown here is derived from an EMBL/GenBank/DDBJ whole genome shotgun (WGS) entry which is preliminary data.</text>
</comment>
<keyword evidence="2" id="KW-0732">Signal</keyword>
<feature type="region of interest" description="Disordered" evidence="1">
    <location>
        <begin position="24"/>
        <end position="56"/>
    </location>
</feature>
<evidence type="ECO:0008006" key="5">
    <source>
        <dbReference type="Google" id="ProtNLM"/>
    </source>
</evidence>
<keyword evidence="4" id="KW-1185">Reference proteome</keyword>
<dbReference type="EMBL" id="JAAIYO010000001">
    <property type="protein sequence ID" value="MBE4746722.1"/>
    <property type="molecule type" value="Genomic_DNA"/>
</dbReference>
<evidence type="ECO:0000256" key="2">
    <source>
        <dbReference type="SAM" id="SignalP"/>
    </source>
</evidence>
<evidence type="ECO:0000256" key="1">
    <source>
        <dbReference type="SAM" id="MobiDB-lite"/>
    </source>
</evidence>
<gene>
    <name evidence="3" type="ORF">G4177_00865</name>
</gene>
<feature type="chain" id="PRO_5045873164" description="Lipoprotein" evidence="2">
    <location>
        <begin position="22"/>
        <end position="299"/>
    </location>
</feature>
<evidence type="ECO:0000313" key="4">
    <source>
        <dbReference type="Proteomes" id="UP001516472"/>
    </source>
</evidence>
<dbReference type="Proteomes" id="UP001516472">
    <property type="component" value="Unassembled WGS sequence"/>
</dbReference>
<name>A0ABR9PFP2_9BACT</name>
<feature type="signal peptide" evidence="2">
    <location>
        <begin position="1"/>
        <end position="21"/>
    </location>
</feature>
<dbReference type="RefSeq" id="WP_193346151.1">
    <property type="nucleotide sequence ID" value="NZ_CBCSIP010000229.1"/>
</dbReference>
<reference evidence="3 4" key="1">
    <citation type="submission" date="2020-02" db="EMBL/GenBank/DDBJ databases">
        <authorList>
            <person name="Babadi Z.K."/>
            <person name="Risdian C."/>
            <person name="Ebrahimipour G.H."/>
            <person name="Wink J."/>
        </authorList>
    </citation>
    <scope>NUCLEOTIDE SEQUENCE [LARGE SCALE GENOMIC DNA]</scope>
    <source>
        <strain evidence="3 4">ZKHCc1 1396</strain>
    </source>
</reference>
<sequence>MRKAMGAVAALLLWGCGGAGTDVPSAAPGSPEGLTLGSEAGLTRGTWTREGQEVSFSSREVEPGVYRLEVRTHGLTLTGLMDPASGVSTLDGFADQNAQDTQVVDADRDVLAAFYQALNQGLPAGDAATPEAMYLRRAVGMWAQHPTSVTLKRTVMGEQGRGYTMLCSYAKCGGKNTGSCGGTYNWYSYAKHDCNKGGFDNAKNQQIAQLGDHTTCNGDEYYMNGSTWVCGEPDHWSRPKVMGNCFGRCGGGCGGDTQYTLDATNHDGCVRNGHMLASAYCDDQFMSATDDELFAPNCY</sequence>